<evidence type="ECO:0000313" key="8">
    <source>
        <dbReference type="Proteomes" id="UP000278907"/>
    </source>
</evidence>
<dbReference type="EMBL" id="RAWI01000010">
    <property type="protein sequence ID" value="RKI16408.1"/>
    <property type="molecule type" value="Genomic_DNA"/>
</dbReference>
<proteinExistence type="predicted"/>
<evidence type="ECO:0000256" key="4">
    <source>
        <dbReference type="ARBA" id="ARBA00023136"/>
    </source>
</evidence>
<evidence type="ECO:0000259" key="6">
    <source>
        <dbReference type="Pfam" id="PF25973"/>
    </source>
</evidence>
<evidence type="ECO:0000256" key="2">
    <source>
        <dbReference type="ARBA" id="ARBA00022692"/>
    </source>
</evidence>
<feature type="domain" description="CzcB-like barrel-sandwich hybrid" evidence="6">
    <location>
        <begin position="80"/>
        <end position="179"/>
    </location>
</feature>
<comment type="subcellular location">
    <subcellularLocation>
        <location evidence="1">Membrane</location>
        <topology evidence="1">Single-pass membrane protein</topology>
    </subcellularLocation>
</comment>
<accession>A0ABX9QQU0</accession>
<dbReference type="InterPro" id="IPR058647">
    <property type="entry name" value="BSH_CzcB-like"/>
</dbReference>
<evidence type="ECO:0000256" key="1">
    <source>
        <dbReference type="ARBA" id="ARBA00004167"/>
    </source>
</evidence>
<sequence length="311" mass="34612">MPRKHEELFRPEALEAYNQNQQYSAVLRISPSWTHSLFWLVLVASVFFVAFGLFGRVFEYATGPAVIRLEGRTELPVQESGVVTAVEARPGQRVEQGQVLVRLSDTTELADLERFTREFELQLTRRLTDLNDEGARSALTSLRAQQELARARLSSRNVLAPHAGVVSDVRIREGQHLVAGEVALSILEPSQRLTVTAMLPGEYRPLLRAGGSMRLEVRGFAYQYQELVIDSVGEELVGPSAVRRYLGPELGESFTVEGAVVLVQAHVPRTSFEVEGEQLDYFDGMLGQAQARVKSERLLVLLVPALKAFLP</sequence>
<organism evidence="7 8">
    <name type="scientific">Corallococcus praedator</name>
    <dbReference type="NCBI Taxonomy" id="2316724"/>
    <lineage>
        <taxon>Bacteria</taxon>
        <taxon>Pseudomonadati</taxon>
        <taxon>Myxococcota</taxon>
        <taxon>Myxococcia</taxon>
        <taxon>Myxococcales</taxon>
        <taxon>Cystobacterineae</taxon>
        <taxon>Myxococcaceae</taxon>
        <taxon>Corallococcus</taxon>
    </lineage>
</organism>
<dbReference type="PANTHER" id="PTHR30386">
    <property type="entry name" value="MEMBRANE FUSION SUBUNIT OF EMRAB-TOLC MULTIDRUG EFFLUX PUMP"/>
    <property type="match status" value="1"/>
</dbReference>
<dbReference type="RefSeq" id="WP_120582413.1">
    <property type="nucleotide sequence ID" value="NZ_RAWI01000010.1"/>
</dbReference>
<gene>
    <name evidence="7" type="ORF">D7Y13_02455</name>
</gene>
<protein>
    <submittedName>
        <fullName evidence="7">HlyD family efflux transporter periplasmic adaptor subunit</fullName>
    </submittedName>
</protein>
<dbReference type="PANTHER" id="PTHR30386:SF26">
    <property type="entry name" value="TRANSPORT PROTEIN COMB"/>
    <property type="match status" value="1"/>
</dbReference>
<evidence type="ECO:0000256" key="5">
    <source>
        <dbReference type="SAM" id="Phobius"/>
    </source>
</evidence>
<evidence type="ECO:0000256" key="3">
    <source>
        <dbReference type="ARBA" id="ARBA00022989"/>
    </source>
</evidence>
<evidence type="ECO:0000313" key="7">
    <source>
        <dbReference type="EMBL" id="RKI16408.1"/>
    </source>
</evidence>
<dbReference type="InterPro" id="IPR050739">
    <property type="entry name" value="MFP"/>
</dbReference>
<dbReference type="Gene3D" id="2.40.50.100">
    <property type="match status" value="1"/>
</dbReference>
<reference evidence="7 8" key="1">
    <citation type="submission" date="2018-09" db="EMBL/GenBank/DDBJ databases">
        <authorList>
            <person name="Livingstone P.G."/>
            <person name="Whitworth D.E."/>
        </authorList>
    </citation>
    <scope>NUCLEOTIDE SEQUENCE [LARGE SCALE GENOMIC DNA]</scope>
    <source>
        <strain evidence="7 8">CA031B</strain>
    </source>
</reference>
<dbReference type="SUPFAM" id="SSF111369">
    <property type="entry name" value="HlyD-like secretion proteins"/>
    <property type="match status" value="1"/>
</dbReference>
<feature type="transmembrane region" description="Helical" evidence="5">
    <location>
        <begin position="37"/>
        <end position="58"/>
    </location>
</feature>
<keyword evidence="8" id="KW-1185">Reference proteome</keyword>
<keyword evidence="3 5" id="KW-1133">Transmembrane helix</keyword>
<keyword evidence="2 5" id="KW-0812">Transmembrane</keyword>
<comment type="caution">
    <text evidence="7">The sequence shown here is derived from an EMBL/GenBank/DDBJ whole genome shotgun (WGS) entry which is preliminary data.</text>
</comment>
<name>A0ABX9QQU0_9BACT</name>
<keyword evidence="4 5" id="KW-0472">Membrane</keyword>
<dbReference type="Proteomes" id="UP000278907">
    <property type="component" value="Unassembled WGS sequence"/>
</dbReference>
<dbReference type="Pfam" id="PF25973">
    <property type="entry name" value="BSH_CzcB"/>
    <property type="match status" value="1"/>
</dbReference>